<reference evidence="2" key="1">
    <citation type="submission" date="2023-04" db="EMBL/GenBank/DDBJ databases">
        <title>Phytophthora lilii NBRC 32176.</title>
        <authorList>
            <person name="Ichikawa N."/>
            <person name="Sato H."/>
            <person name="Tonouchi N."/>
        </authorList>
    </citation>
    <scope>NUCLEOTIDE SEQUENCE</scope>
    <source>
        <strain evidence="2">NBRC 32176</strain>
    </source>
</reference>
<sequence>MYSEAMWAADNEASTISLTSGSTTTSGAQTNISIPPSSNATVATSSVFSAPTNAPGSLTGDLSIAPTSTSTQASDLIGLDMDHVMYRPDETMDEAVSKRENEQQKAHKVLVDIYKTNPDIASWDLHPMFDPIQVKDAKSMRDMYFLGPEAKLYHRGSRNAVRQSKQDDLVDQIDWVETYKYVKMKAEAINGFEKSWKLRESASILKKKAFDAVKDNAHEPLDASRGALDSIMDQIVVDNMSKDSRTDSIEADSRQAFIQLVKNNRDVMKAHLMYDFNGKSGFYAIRPLEALKGQPDMLTDDEANPYYIDPINFKIRRSSDHRVSNTKQKQMSWANSLQFLVQSAQRQGISLDTTGTNIRMGSKRPLEDSTVSGIDLEQKRPNLNELSRSVGSNINMAEAAGDYNKLIQDIYTDNPWLLREYLPPAVSKLNITDPPNDFYIDLNAGIRRKRKTKRGSPSAEPDLSTDSLASAKTLERMNMDWPRTFEGVVEYLIQVVRYYEDNPDRLRADGFSENLKQVRETLKRYNIVLPNYMPIKMEDLEMTGDTRGRQTLGLNPESLGSQPAVSGRGLRGAGYQDRGVRDKDGNPIKYNRSRGYNLTQLEGTPHASAMAYKRVGTKFIHLPKLNEGLLKVVYPCKSAVGAQRQLSGELAKLIKTLVFDGKIDQALYESMSIEDKRTFHELLKITHTQHSLREPLKDPREVLKQEYMKLKGELMLGNDNPQVIAELKRVLIDLYSSKLISDAEFKEVLLALV</sequence>
<protein>
    <submittedName>
        <fullName evidence="2">Unnamed protein product</fullName>
    </submittedName>
</protein>
<gene>
    <name evidence="2" type="ORF">Plil01_001186200</name>
</gene>
<evidence type="ECO:0000256" key="1">
    <source>
        <dbReference type="SAM" id="MobiDB-lite"/>
    </source>
</evidence>
<keyword evidence="3" id="KW-1185">Reference proteome</keyword>
<accession>A0A9W6UAA1</accession>
<feature type="region of interest" description="Disordered" evidence="1">
    <location>
        <begin position="547"/>
        <end position="592"/>
    </location>
</feature>
<dbReference type="EMBL" id="BSXW01000701">
    <property type="protein sequence ID" value="GMF28228.1"/>
    <property type="molecule type" value="Genomic_DNA"/>
</dbReference>
<evidence type="ECO:0000313" key="2">
    <source>
        <dbReference type="EMBL" id="GMF28228.1"/>
    </source>
</evidence>
<proteinExistence type="predicted"/>
<comment type="caution">
    <text evidence="2">The sequence shown here is derived from an EMBL/GenBank/DDBJ whole genome shotgun (WGS) entry which is preliminary data.</text>
</comment>
<name>A0A9W6UAA1_9STRA</name>
<dbReference type="Proteomes" id="UP001165083">
    <property type="component" value="Unassembled WGS sequence"/>
</dbReference>
<evidence type="ECO:0000313" key="3">
    <source>
        <dbReference type="Proteomes" id="UP001165083"/>
    </source>
</evidence>
<organism evidence="2 3">
    <name type="scientific">Phytophthora lilii</name>
    <dbReference type="NCBI Taxonomy" id="2077276"/>
    <lineage>
        <taxon>Eukaryota</taxon>
        <taxon>Sar</taxon>
        <taxon>Stramenopiles</taxon>
        <taxon>Oomycota</taxon>
        <taxon>Peronosporomycetes</taxon>
        <taxon>Peronosporales</taxon>
        <taxon>Peronosporaceae</taxon>
        <taxon>Phytophthora</taxon>
    </lineage>
</organism>
<dbReference type="AlphaFoldDB" id="A0A9W6UAA1"/>